<dbReference type="GO" id="GO:0003735">
    <property type="term" value="F:structural constituent of ribosome"/>
    <property type="evidence" value="ECO:0007669"/>
    <property type="project" value="UniProtKB-UniRule"/>
</dbReference>
<dbReference type="GO" id="GO:1990904">
    <property type="term" value="C:ribonucleoprotein complex"/>
    <property type="evidence" value="ECO:0007669"/>
    <property type="project" value="UniProtKB-UniRule"/>
</dbReference>
<evidence type="ECO:0000313" key="4">
    <source>
        <dbReference type="Proteomes" id="UP000743370"/>
    </source>
</evidence>
<dbReference type="GO" id="GO:0003723">
    <property type="term" value="F:RNA binding"/>
    <property type="evidence" value="ECO:0007669"/>
    <property type="project" value="InterPro"/>
</dbReference>
<gene>
    <name evidence="3" type="ORF">HKW66_Vig0202470</name>
</gene>
<comment type="caution">
    <text evidence="3">The sequence shown here is derived from an EMBL/GenBank/DDBJ whole genome shotgun (WGS) entry which is preliminary data.</text>
</comment>
<dbReference type="Proteomes" id="UP000743370">
    <property type="component" value="Unassembled WGS sequence"/>
</dbReference>
<evidence type="ECO:0000313" key="3">
    <source>
        <dbReference type="EMBL" id="KAG2380874.1"/>
    </source>
</evidence>
<dbReference type="GO" id="GO:0005840">
    <property type="term" value="C:ribosome"/>
    <property type="evidence" value="ECO:0007669"/>
    <property type="project" value="UniProtKB-KW"/>
</dbReference>
<reference evidence="3 4" key="1">
    <citation type="submission" date="2020-05" db="EMBL/GenBank/DDBJ databases">
        <title>Vigna angularis (adzuki bean) Var. LongXiaoDou No. 4 denovo assembly.</title>
        <authorList>
            <person name="Xiang H."/>
        </authorList>
    </citation>
    <scope>NUCLEOTIDE SEQUENCE [LARGE SCALE GENOMIC DNA]</scope>
    <source>
        <tissue evidence="3">Leaf</tissue>
    </source>
</reference>
<accession>A0A8T0JRY8</accession>
<sequence length="92" mass="10242">MGFKSGTKKEKVHDGFEERAVVIIDDKKGQVGVGVGKAKEVVAAVQKSASNVKRNIVKVPMTKYSTFPHMYFLDLTLPYTVFLNQSAFDEVF</sequence>
<dbReference type="AlphaFoldDB" id="A0A8T0JRY8"/>
<keyword evidence="1" id="KW-0687">Ribonucleoprotein</keyword>
<evidence type="ECO:0000259" key="2">
    <source>
        <dbReference type="PROSITE" id="PS50881"/>
    </source>
</evidence>
<organism evidence="3 4">
    <name type="scientific">Phaseolus angularis</name>
    <name type="common">Azuki bean</name>
    <name type="synonym">Vigna angularis</name>
    <dbReference type="NCBI Taxonomy" id="3914"/>
    <lineage>
        <taxon>Eukaryota</taxon>
        <taxon>Viridiplantae</taxon>
        <taxon>Streptophyta</taxon>
        <taxon>Embryophyta</taxon>
        <taxon>Tracheophyta</taxon>
        <taxon>Spermatophyta</taxon>
        <taxon>Magnoliopsida</taxon>
        <taxon>eudicotyledons</taxon>
        <taxon>Gunneridae</taxon>
        <taxon>Pentapetalae</taxon>
        <taxon>rosids</taxon>
        <taxon>fabids</taxon>
        <taxon>Fabales</taxon>
        <taxon>Fabaceae</taxon>
        <taxon>Papilionoideae</taxon>
        <taxon>50 kb inversion clade</taxon>
        <taxon>NPAAA clade</taxon>
        <taxon>indigoferoid/millettioid clade</taxon>
        <taxon>Phaseoleae</taxon>
        <taxon>Vigna</taxon>
    </lineage>
</organism>
<name>A0A8T0JRY8_PHAAN</name>
<protein>
    <submittedName>
        <fullName evidence="3">30S ribosomal protein</fullName>
    </submittedName>
</protein>
<dbReference type="Gene3D" id="3.30.160.20">
    <property type="match status" value="1"/>
</dbReference>
<proteinExistence type="predicted"/>
<keyword evidence="1 3" id="KW-0689">Ribosomal protein</keyword>
<dbReference type="EMBL" id="JABFOF010000009">
    <property type="protein sequence ID" value="KAG2380874.1"/>
    <property type="molecule type" value="Genomic_DNA"/>
</dbReference>
<feature type="domain" description="S5 DRBM" evidence="2">
    <location>
        <begin position="1"/>
        <end position="59"/>
    </location>
</feature>
<dbReference type="SUPFAM" id="SSF54768">
    <property type="entry name" value="dsRNA-binding domain-like"/>
    <property type="match status" value="1"/>
</dbReference>
<dbReference type="GO" id="GO:0006412">
    <property type="term" value="P:translation"/>
    <property type="evidence" value="ECO:0007669"/>
    <property type="project" value="InterPro"/>
</dbReference>
<dbReference type="PROSITE" id="PS50881">
    <property type="entry name" value="S5_DSRBD"/>
    <property type="match status" value="1"/>
</dbReference>
<evidence type="ECO:0000256" key="1">
    <source>
        <dbReference type="PROSITE-ProRule" id="PRU00268"/>
    </source>
</evidence>
<dbReference type="Pfam" id="PF00333">
    <property type="entry name" value="Ribosomal_S5"/>
    <property type="match status" value="1"/>
</dbReference>
<dbReference type="InterPro" id="IPR013810">
    <property type="entry name" value="Ribosomal_uS5_N"/>
</dbReference>